<gene>
    <name evidence="7" type="ORF">BW247_03570</name>
</gene>
<evidence type="ECO:0000256" key="3">
    <source>
        <dbReference type="ARBA" id="ARBA00022989"/>
    </source>
</evidence>
<keyword evidence="2 5" id="KW-0812">Transmembrane</keyword>
<evidence type="ECO:0000256" key="2">
    <source>
        <dbReference type="ARBA" id="ARBA00022692"/>
    </source>
</evidence>
<evidence type="ECO:0000256" key="4">
    <source>
        <dbReference type="ARBA" id="ARBA00023136"/>
    </source>
</evidence>
<sequence>MNSKSLVQLLSLAAIWGGSFLFMRICAPVLGAVPTAFGRVLFGALGLIVLLIGMRIPLTFGGRIKFVLAIGAINSGLPFLMFSLAAEVLPAGYSAIINSMTPLMGVIIGASFFGEAVTIKKLGGVTAGLFGVWVLTETGPTTMSTATILGIIACLVATICYGFAGYLTKLWITGRGIDNRVVAFGSQAGAVLLLAPVMAWHSIFAPIAWAQVSTAVWASMLGLGLVCTSFAYLLYFQLINDVGPLKAMGVTFLVPVFGVLWGWLLLGERLSLGYALGGVIIGVALWLVIMPNKISDKIPSD</sequence>
<feature type="transmembrane region" description="Helical" evidence="5">
    <location>
        <begin position="66"/>
        <end position="85"/>
    </location>
</feature>
<reference evidence="7 8" key="1">
    <citation type="submission" date="2017-01" db="EMBL/GenBank/DDBJ databases">
        <title>Draft sequence of Acidihalobacter ferrooxidans strain DSM 14175 (strain V8).</title>
        <authorList>
            <person name="Khaleque H.N."/>
            <person name="Ramsay J.P."/>
            <person name="Murphy R.J.T."/>
            <person name="Kaksonen A.H."/>
            <person name="Boxall N.J."/>
            <person name="Watkin E.L.J."/>
        </authorList>
    </citation>
    <scope>NUCLEOTIDE SEQUENCE [LARGE SCALE GENOMIC DNA]</scope>
    <source>
        <strain evidence="7 8">V8</strain>
    </source>
</reference>
<feature type="transmembrane region" description="Helical" evidence="5">
    <location>
        <begin position="36"/>
        <end position="54"/>
    </location>
</feature>
<name>A0A1P8UL19_9GAMM</name>
<evidence type="ECO:0000259" key="6">
    <source>
        <dbReference type="Pfam" id="PF00892"/>
    </source>
</evidence>
<dbReference type="PANTHER" id="PTHR32322:SF9">
    <property type="entry name" value="AMINO-ACID METABOLITE EFFLUX PUMP-RELATED"/>
    <property type="match status" value="1"/>
</dbReference>
<dbReference type="EMBL" id="CP019434">
    <property type="protein sequence ID" value="APZ44530.1"/>
    <property type="molecule type" value="Genomic_DNA"/>
</dbReference>
<keyword evidence="3 5" id="KW-1133">Transmembrane helix</keyword>
<accession>A0A1P8UL19</accession>
<dbReference type="STRING" id="1765967.BW247_03570"/>
<organism evidence="7 8">
    <name type="scientific">Acidihalobacter ferrooxydans</name>
    <dbReference type="NCBI Taxonomy" id="1765967"/>
    <lineage>
        <taxon>Bacteria</taxon>
        <taxon>Pseudomonadati</taxon>
        <taxon>Pseudomonadota</taxon>
        <taxon>Gammaproteobacteria</taxon>
        <taxon>Chromatiales</taxon>
        <taxon>Ectothiorhodospiraceae</taxon>
        <taxon>Acidihalobacter</taxon>
    </lineage>
</organism>
<keyword evidence="4 5" id="KW-0472">Membrane</keyword>
<evidence type="ECO:0000313" key="8">
    <source>
        <dbReference type="Proteomes" id="UP000243807"/>
    </source>
</evidence>
<dbReference type="KEGG" id="afy:BW247_03570"/>
<feature type="domain" description="EamA" evidence="6">
    <location>
        <begin position="7"/>
        <end position="135"/>
    </location>
</feature>
<feature type="domain" description="EamA" evidence="6">
    <location>
        <begin position="149"/>
        <end position="289"/>
    </location>
</feature>
<keyword evidence="8" id="KW-1185">Reference proteome</keyword>
<proteinExistence type="predicted"/>
<evidence type="ECO:0000313" key="7">
    <source>
        <dbReference type="EMBL" id="APZ44530.1"/>
    </source>
</evidence>
<feature type="transmembrane region" description="Helical" evidence="5">
    <location>
        <begin position="272"/>
        <end position="289"/>
    </location>
</feature>
<dbReference type="OrthoDB" id="9810556at2"/>
<feature type="transmembrane region" description="Helical" evidence="5">
    <location>
        <begin position="119"/>
        <end position="136"/>
    </location>
</feature>
<protein>
    <submittedName>
        <fullName evidence="7">EamA family transporter</fullName>
    </submittedName>
</protein>
<dbReference type="InterPro" id="IPR000620">
    <property type="entry name" value="EamA_dom"/>
</dbReference>
<dbReference type="SUPFAM" id="SSF103481">
    <property type="entry name" value="Multidrug resistance efflux transporter EmrE"/>
    <property type="match status" value="2"/>
</dbReference>
<dbReference type="PANTHER" id="PTHR32322">
    <property type="entry name" value="INNER MEMBRANE TRANSPORTER"/>
    <property type="match status" value="1"/>
</dbReference>
<dbReference type="Proteomes" id="UP000243807">
    <property type="component" value="Chromosome"/>
</dbReference>
<dbReference type="GO" id="GO:0016020">
    <property type="term" value="C:membrane"/>
    <property type="evidence" value="ECO:0007669"/>
    <property type="project" value="UniProtKB-SubCell"/>
</dbReference>
<dbReference type="AlphaFoldDB" id="A0A1P8UL19"/>
<evidence type="ECO:0000256" key="1">
    <source>
        <dbReference type="ARBA" id="ARBA00004141"/>
    </source>
</evidence>
<feature type="transmembrane region" description="Helical" evidence="5">
    <location>
        <begin position="188"/>
        <end position="209"/>
    </location>
</feature>
<dbReference type="InterPro" id="IPR050638">
    <property type="entry name" value="AA-Vitamin_Transporters"/>
</dbReference>
<comment type="subcellular location">
    <subcellularLocation>
        <location evidence="1">Membrane</location>
        <topology evidence="1">Multi-pass membrane protein</topology>
    </subcellularLocation>
</comment>
<dbReference type="InterPro" id="IPR037185">
    <property type="entry name" value="EmrE-like"/>
</dbReference>
<feature type="transmembrane region" description="Helical" evidence="5">
    <location>
        <begin position="148"/>
        <end position="167"/>
    </location>
</feature>
<dbReference type="Pfam" id="PF00892">
    <property type="entry name" value="EamA"/>
    <property type="match status" value="2"/>
</dbReference>
<feature type="transmembrane region" description="Helical" evidence="5">
    <location>
        <begin position="247"/>
        <end position="266"/>
    </location>
</feature>
<feature type="transmembrane region" description="Helical" evidence="5">
    <location>
        <begin position="91"/>
        <end position="112"/>
    </location>
</feature>
<dbReference type="RefSeq" id="WP_076838315.1">
    <property type="nucleotide sequence ID" value="NZ_CP019434.1"/>
</dbReference>
<evidence type="ECO:0000256" key="5">
    <source>
        <dbReference type="SAM" id="Phobius"/>
    </source>
</evidence>
<feature type="transmembrane region" description="Helical" evidence="5">
    <location>
        <begin position="215"/>
        <end position="235"/>
    </location>
</feature>